<sequence length="87" mass="9926">MPLLSRKTSKRVAKDRLKLVLIHDRANCSPELLDMIKTDIIKVISKYMEIDEEGLDVKMGNTKSEISDDIVPALYANIPIKKMRKAK</sequence>
<dbReference type="InterPro" id="IPR036707">
    <property type="entry name" value="MinE_sf"/>
</dbReference>
<dbReference type="GO" id="GO:0032955">
    <property type="term" value="P:regulation of division septum assembly"/>
    <property type="evidence" value="ECO:0007669"/>
    <property type="project" value="InterPro"/>
</dbReference>
<reference evidence="4" key="1">
    <citation type="submission" date="2020-07" db="EMBL/GenBank/DDBJ databases">
        <title>Vallitalea pronyensis genome.</title>
        <authorList>
            <person name="Postec A."/>
        </authorList>
    </citation>
    <scope>NUCLEOTIDE SEQUENCE</scope>
    <source>
        <strain evidence="4">FatNI3</strain>
    </source>
</reference>
<accession>A0A8J8SHF4</accession>
<comment type="similarity">
    <text evidence="1 3">Belongs to the MinE family.</text>
</comment>
<protein>
    <recommendedName>
        <fullName evidence="3">Cell division topological specificity factor</fullName>
    </recommendedName>
</protein>
<comment type="function">
    <text evidence="2 3">Prevents the cell division inhibition by proteins MinC and MinD at internal division sites while permitting inhibition at polar sites. This ensures cell division at the proper site by restricting the formation of a division septum at the midpoint of the long axis of the cell.</text>
</comment>
<dbReference type="SUPFAM" id="SSF55229">
    <property type="entry name" value="Cell division protein MinE topological specificity domain"/>
    <property type="match status" value="1"/>
</dbReference>
<proteinExistence type="inferred from homology"/>
<evidence type="ECO:0000313" key="5">
    <source>
        <dbReference type="Proteomes" id="UP000683246"/>
    </source>
</evidence>
<dbReference type="AlphaFoldDB" id="A0A8J8SHF4"/>
<dbReference type="KEGG" id="vpy:HZI73_14035"/>
<dbReference type="EMBL" id="CP058649">
    <property type="protein sequence ID" value="QUI23338.1"/>
    <property type="molecule type" value="Genomic_DNA"/>
</dbReference>
<name>A0A8J8SHF4_9FIRM</name>
<evidence type="ECO:0000256" key="1">
    <source>
        <dbReference type="ARBA" id="ARBA00008168"/>
    </source>
</evidence>
<dbReference type="Proteomes" id="UP000683246">
    <property type="component" value="Chromosome"/>
</dbReference>
<evidence type="ECO:0000313" key="4">
    <source>
        <dbReference type="EMBL" id="QUI23338.1"/>
    </source>
</evidence>
<dbReference type="InterPro" id="IPR005527">
    <property type="entry name" value="MinE"/>
</dbReference>
<evidence type="ECO:0000256" key="3">
    <source>
        <dbReference type="HAMAP-Rule" id="MF_00262"/>
    </source>
</evidence>
<keyword evidence="5" id="KW-1185">Reference proteome</keyword>
<dbReference type="RefSeq" id="WP_212694018.1">
    <property type="nucleotide sequence ID" value="NZ_CP058649.1"/>
</dbReference>
<evidence type="ECO:0000256" key="2">
    <source>
        <dbReference type="ARBA" id="ARBA00025265"/>
    </source>
</evidence>
<keyword evidence="3" id="KW-0131">Cell cycle</keyword>
<dbReference type="Gene3D" id="3.30.1070.10">
    <property type="entry name" value="Cell division topological specificity factor MinE"/>
    <property type="match status" value="1"/>
</dbReference>
<keyword evidence="3 4" id="KW-0132">Cell division</keyword>
<dbReference type="Pfam" id="PF03776">
    <property type="entry name" value="MinE"/>
    <property type="match status" value="1"/>
</dbReference>
<dbReference type="NCBIfam" id="TIGR01215">
    <property type="entry name" value="minE"/>
    <property type="match status" value="1"/>
</dbReference>
<organism evidence="4 5">
    <name type="scientific">Vallitalea pronyensis</name>
    <dbReference type="NCBI Taxonomy" id="1348613"/>
    <lineage>
        <taxon>Bacteria</taxon>
        <taxon>Bacillati</taxon>
        <taxon>Bacillota</taxon>
        <taxon>Clostridia</taxon>
        <taxon>Lachnospirales</taxon>
        <taxon>Vallitaleaceae</taxon>
        <taxon>Vallitalea</taxon>
    </lineage>
</organism>
<dbReference type="GO" id="GO:0051301">
    <property type="term" value="P:cell division"/>
    <property type="evidence" value="ECO:0007669"/>
    <property type="project" value="UniProtKB-KW"/>
</dbReference>
<gene>
    <name evidence="3 4" type="primary">minE</name>
    <name evidence="4" type="ORF">HZI73_14035</name>
</gene>
<dbReference type="HAMAP" id="MF_00262">
    <property type="entry name" value="MinE"/>
    <property type="match status" value="1"/>
</dbReference>